<dbReference type="PROSITE" id="PS50199">
    <property type="entry name" value="ZF_RANBP2_2"/>
    <property type="match status" value="1"/>
</dbReference>
<evidence type="ECO:0000256" key="3">
    <source>
        <dbReference type="ARBA" id="ARBA00022741"/>
    </source>
</evidence>
<evidence type="ECO:0000256" key="6">
    <source>
        <dbReference type="ARBA" id="ARBA00023134"/>
    </source>
</evidence>
<evidence type="ECO:0000256" key="2">
    <source>
        <dbReference type="ARBA" id="ARBA00022723"/>
    </source>
</evidence>
<keyword evidence="12" id="KW-1185">Reference proteome</keyword>
<evidence type="ECO:0000256" key="7">
    <source>
        <dbReference type="PROSITE-ProRule" id="PRU00322"/>
    </source>
</evidence>
<dbReference type="SUPFAM" id="SSF52540">
    <property type="entry name" value="P-loop containing nucleoside triphosphate hydrolases"/>
    <property type="match status" value="1"/>
</dbReference>
<name>A0A8W8LTZ5_MAGGI</name>
<keyword evidence="3" id="KW-0547">Nucleotide-binding</keyword>
<organism evidence="11 12">
    <name type="scientific">Magallana gigas</name>
    <name type="common">Pacific oyster</name>
    <name type="synonym">Crassostrea gigas</name>
    <dbReference type="NCBI Taxonomy" id="29159"/>
    <lineage>
        <taxon>Eukaryota</taxon>
        <taxon>Metazoa</taxon>
        <taxon>Spiralia</taxon>
        <taxon>Lophotrochozoa</taxon>
        <taxon>Mollusca</taxon>
        <taxon>Bivalvia</taxon>
        <taxon>Autobranchia</taxon>
        <taxon>Pteriomorphia</taxon>
        <taxon>Ostreida</taxon>
        <taxon>Ostreoidea</taxon>
        <taxon>Ostreidae</taxon>
        <taxon>Magallana</taxon>
    </lineage>
</organism>
<evidence type="ECO:0000313" key="12">
    <source>
        <dbReference type="Proteomes" id="UP000005408"/>
    </source>
</evidence>
<dbReference type="EnsemblMetazoa" id="G29122.3">
    <property type="protein sequence ID" value="G29122.3:cds"/>
    <property type="gene ID" value="G29122"/>
</dbReference>
<dbReference type="Pfam" id="PF04548">
    <property type="entry name" value="AIG1"/>
    <property type="match status" value="1"/>
</dbReference>
<accession>A0A8W8LTZ5</accession>
<dbReference type="AlphaFoldDB" id="A0A8W8LTZ5"/>
<dbReference type="PROSITE" id="PS01358">
    <property type="entry name" value="ZF_RANBP2_1"/>
    <property type="match status" value="1"/>
</dbReference>
<dbReference type="InterPro" id="IPR006703">
    <property type="entry name" value="G_AIG1"/>
</dbReference>
<keyword evidence="8" id="KW-0175">Coiled coil</keyword>
<evidence type="ECO:0000256" key="4">
    <source>
        <dbReference type="ARBA" id="ARBA00022771"/>
    </source>
</evidence>
<evidence type="ECO:0000256" key="1">
    <source>
        <dbReference type="ARBA" id="ARBA00008535"/>
    </source>
</evidence>
<feature type="coiled-coil region" evidence="8">
    <location>
        <begin position="368"/>
        <end position="424"/>
    </location>
</feature>
<reference evidence="11" key="1">
    <citation type="submission" date="2022-08" db="UniProtKB">
        <authorList>
            <consortium name="EnsemblMetazoa"/>
        </authorList>
    </citation>
    <scope>IDENTIFICATION</scope>
    <source>
        <strain evidence="11">05x7-T-G4-1.051#20</strain>
    </source>
</reference>
<dbReference type="SMART" id="SM00547">
    <property type="entry name" value="ZnF_RBZ"/>
    <property type="match status" value="1"/>
</dbReference>
<dbReference type="InterPro" id="IPR001876">
    <property type="entry name" value="Znf_RanBP2"/>
</dbReference>
<keyword evidence="4 7" id="KW-0863">Zinc-finger</keyword>
<dbReference type="EnsemblMetazoa" id="G29122.1">
    <property type="protein sequence ID" value="G29122.1:cds"/>
    <property type="gene ID" value="G29122"/>
</dbReference>
<dbReference type="PROSITE" id="PS51720">
    <property type="entry name" value="G_AIG1"/>
    <property type="match status" value="1"/>
</dbReference>
<evidence type="ECO:0000256" key="5">
    <source>
        <dbReference type="ARBA" id="ARBA00022833"/>
    </source>
</evidence>
<evidence type="ECO:0000256" key="8">
    <source>
        <dbReference type="SAM" id="Coils"/>
    </source>
</evidence>
<dbReference type="OrthoDB" id="431287at2759"/>
<dbReference type="PANTHER" id="PTHR10903:SF184">
    <property type="entry name" value="GTP-BINDING PROTEIN A"/>
    <property type="match status" value="1"/>
</dbReference>
<evidence type="ECO:0000259" key="10">
    <source>
        <dbReference type="PROSITE" id="PS51720"/>
    </source>
</evidence>
<keyword evidence="6" id="KW-0342">GTP-binding</keyword>
<dbReference type="Gene3D" id="3.40.50.300">
    <property type="entry name" value="P-loop containing nucleotide triphosphate hydrolases"/>
    <property type="match status" value="1"/>
</dbReference>
<feature type="domain" description="AIG1-type G" evidence="10">
    <location>
        <begin position="56"/>
        <end position="260"/>
    </location>
</feature>
<evidence type="ECO:0000313" key="11">
    <source>
        <dbReference type="EnsemblMetazoa" id="G29122.2:cds"/>
    </source>
</evidence>
<feature type="coiled-coil region" evidence="8">
    <location>
        <begin position="268"/>
        <end position="341"/>
    </location>
</feature>
<dbReference type="FunFam" id="3.40.50.300:FF:000366">
    <property type="entry name" value="GTPase, IMAP family member 2"/>
    <property type="match status" value="1"/>
</dbReference>
<dbReference type="EnsemblMetazoa" id="G29122.2">
    <property type="protein sequence ID" value="G29122.2:cds"/>
    <property type="gene ID" value="G29122"/>
</dbReference>
<dbReference type="CDD" id="cd01852">
    <property type="entry name" value="AIG1"/>
    <property type="match status" value="1"/>
</dbReference>
<comment type="similarity">
    <text evidence="1">Belongs to the TRAFAC class TrmE-Era-EngA-EngB-Septin-like GTPase superfamily. AIG1/Toc34/Toc159-like paraseptin GTPase family. IAN subfamily.</text>
</comment>
<keyword evidence="2" id="KW-0479">Metal-binding</keyword>
<dbReference type="SUPFAM" id="SSF90209">
    <property type="entry name" value="Ran binding protein zinc finger-like"/>
    <property type="match status" value="1"/>
</dbReference>
<dbReference type="GO" id="GO:0005525">
    <property type="term" value="F:GTP binding"/>
    <property type="evidence" value="ECO:0007669"/>
    <property type="project" value="UniProtKB-KW"/>
</dbReference>
<dbReference type="InterPro" id="IPR036443">
    <property type="entry name" value="Znf_RanBP2_sf"/>
</dbReference>
<evidence type="ECO:0000259" key="9">
    <source>
        <dbReference type="PROSITE" id="PS50199"/>
    </source>
</evidence>
<keyword evidence="5" id="KW-0862">Zinc</keyword>
<dbReference type="InterPro" id="IPR045058">
    <property type="entry name" value="GIMA/IAN/Toc"/>
</dbReference>
<protein>
    <recommendedName>
        <fullName evidence="13">GTPase IMAP family member 4</fullName>
    </recommendedName>
</protein>
<dbReference type="GO" id="GO:0008270">
    <property type="term" value="F:zinc ion binding"/>
    <property type="evidence" value="ECO:0007669"/>
    <property type="project" value="UniProtKB-KW"/>
</dbReference>
<dbReference type="PANTHER" id="PTHR10903">
    <property type="entry name" value="GTPASE, IMAP FAMILY MEMBER-RELATED"/>
    <property type="match status" value="1"/>
</dbReference>
<proteinExistence type="inferred from homology"/>
<dbReference type="InterPro" id="IPR027417">
    <property type="entry name" value="P-loop_NTPase"/>
</dbReference>
<evidence type="ECO:0008006" key="13">
    <source>
        <dbReference type="Google" id="ProtNLM"/>
    </source>
</evidence>
<dbReference type="Proteomes" id="UP000005408">
    <property type="component" value="Unassembled WGS sequence"/>
</dbReference>
<sequence length="455" mass="52325">MDTWKCPQCTFMNDGYKSKCTACGAYNGYGGGARGHSPRGGYMPQGGRGRYGRGIDNEVRIVLLGKTGSGKSATGNTILNGDFFESTTAGSSVTSRCTSRHAQRFGREIQVVDTPGIFDTNLPNDVVQREIVKCIGITSPGPHCFLLVLGLSRFTQEEEESIDHFVNYFGRHVFRYFIVLFTRKDDLDHHGKTLDDHIRTVPTSLKKILGQCDDRCIAFNNRAPSPARHDQVEDLLEMIDGIVRQNNGEYYTNEMYSEAEKVMKHRQYQIEKERERKHERERKEIERDVEKKYKTHYQSQNALEQRVAELESMRDHYASRSTALEKEVRELEEQIDYEKRQYGSPSSKLVTKLRHLQEEGTRLGSGRGSEKDKEIEELRHQLKHMQKETKKISKEKDRLYQERREELDKRYSELEHGRHQAIKEVETGSGNVGEALIGGIMTIGKLAWKGIQMFF</sequence>
<dbReference type="Gene3D" id="4.10.1060.10">
    <property type="entry name" value="Zinc finger, RanBP2-type"/>
    <property type="match status" value="1"/>
</dbReference>
<dbReference type="OMA" id="CKTDSHE"/>
<feature type="domain" description="RanBP2-type" evidence="9">
    <location>
        <begin position="1"/>
        <end position="29"/>
    </location>
</feature>